<dbReference type="InterPro" id="IPR019734">
    <property type="entry name" value="TPR_rpt"/>
</dbReference>
<name>A0A813ID05_POLGL</name>
<sequence length="260" mass="28766">AICLASGDLARALEHTEKAYSLQPTSAEAMSTIGTICRTQGSLEAASQWYKAALQVNPHCESTVVSLAVTLVSQGLQLKASDPKGAIACYNEALVHCPTNANAYYNLGVSYAEQLKFDKAIVNYQLTVHFEPFCAEAYNNMGVIYKEQNDLDKALKYYHLAIQCNPRFAQTLNNMGVAYTTCGMLQEALEYLSRAVAAAPNYAEAYNNLGWLFWDQGDLNQALRMYERCIELSPSSKNPSQNRLLALNYLSTVSPRLVFE</sequence>
<protein>
    <recommendedName>
        <fullName evidence="7">UDP-N-acetylglucosamine--peptide N-acetylglucosaminyltransferase SPINDLY</fullName>
    </recommendedName>
</protein>
<evidence type="ECO:0000313" key="5">
    <source>
        <dbReference type="EMBL" id="CAE8648597.1"/>
    </source>
</evidence>
<dbReference type="InterPro" id="IPR006597">
    <property type="entry name" value="Sel1-like"/>
</dbReference>
<evidence type="ECO:0000256" key="4">
    <source>
        <dbReference type="PROSITE-ProRule" id="PRU00339"/>
    </source>
</evidence>
<feature type="non-terminal residue" evidence="5">
    <location>
        <position position="1"/>
    </location>
</feature>
<keyword evidence="3" id="KW-0808">Transferase</keyword>
<dbReference type="AlphaFoldDB" id="A0A813ID05"/>
<gene>
    <name evidence="5" type="ORF">PGLA2088_LOCUS6701</name>
</gene>
<dbReference type="InterPro" id="IPR011990">
    <property type="entry name" value="TPR-like_helical_dom_sf"/>
</dbReference>
<dbReference type="PROSITE" id="PS50293">
    <property type="entry name" value="TPR_REGION"/>
    <property type="match status" value="2"/>
</dbReference>
<dbReference type="PROSITE" id="PS50005">
    <property type="entry name" value="TPR"/>
    <property type="match status" value="5"/>
</dbReference>
<dbReference type="Pfam" id="PF13432">
    <property type="entry name" value="TPR_16"/>
    <property type="match status" value="1"/>
</dbReference>
<dbReference type="Pfam" id="PF13424">
    <property type="entry name" value="TPR_12"/>
    <property type="match status" value="1"/>
</dbReference>
<dbReference type="Gene3D" id="1.25.40.10">
    <property type="entry name" value="Tetratricopeptide repeat domain"/>
    <property type="match status" value="2"/>
</dbReference>
<accession>A0A813ID05</accession>
<keyword evidence="4" id="KW-0802">TPR repeat</keyword>
<dbReference type="GO" id="GO:0016757">
    <property type="term" value="F:glycosyltransferase activity"/>
    <property type="evidence" value="ECO:0007669"/>
    <property type="project" value="UniProtKB-KW"/>
</dbReference>
<dbReference type="PANTHER" id="PTHR44835:SF1">
    <property type="entry name" value="PROTEIN O-GLCNAC TRANSFERASE"/>
    <property type="match status" value="1"/>
</dbReference>
<comment type="caution">
    <text evidence="5">The sequence shown here is derived from an EMBL/GenBank/DDBJ whole genome shotgun (WGS) entry which is preliminary data.</text>
</comment>
<dbReference type="SMART" id="SM00671">
    <property type="entry name" value="SEL1"/>
    <property type="match status" value="4"/>
</dbReference>
<dbReference type="Pfam" id="PF00515">
    <property type="entry name" value="TPR_1"/>
    <property type="match status" value="1"/>
</dbReference>
<dbReference type="Pfam" id="PF13414">
    <property type="entry name" value="TPR_11"/>
    <property type="match status" value="1"/>
</dbReference>
<evidence type="ECO:0000256" key="3">
    <source>
        <dbReference type="ARBA" id="ARBA00022679"/>
    </source>
</evidence>
<dbReference type="InterPro" id="IPR051939">
    <property type="entry name" value="Glycosyltr_41/O-GlcNAc_trsf"/>
</dbReference>
<feature type="repeat" description="TPR" evidence="4">
    <location>
        <begin position="27"/>
        <end position="60"/>
    </location>
</feature>
<organism evidence="5 6">
    <name type="scientific">Polarella glacialis</name>
    <name type="common">Dinoflagellate</name>
    <dbReference type="NCBI Taxonomy" id="89957"/>
    <lineage>
        <taxon>Eukaryota</taxon>
        <taxon>Sar</taxon>
        <taxon>Alveolata</taxon>
        <taxon>Dinophyceae</taxon>
        <taxon>Suessiales</taxon>
        <taxon>Suessiaceae</taxon>
        <taxon>Polarella</taxon>
    </lineage>
</organism>
<dbReference type="Proteomes" id="UP000626109">
    <property type="component" value="Unassembled WGS sequence"/>
</dbReference>
<dbReference type="PANTHER" id="PTHR44835">
    <property type="entry name" value="UDP-N-ACETYLGLUCOSAMINE--PEPTIDE N-ACETYLGLUCOSAMINYLTRANSFERASE SPINDLY-RELATED"/>
    <property type="match status" value="1"/>
</dbReference>
<dbReference type="SUPFAM" id="SSF48452">
    <property type="entry name" value="TPR-like"/>
    <property type="match status" value="1"/>
</dbReference>
<feature type="non-terminal residue" evidence="5">
    <location>
        <position position="260"/>
    </location>
</feature>
<feature type="repeat" description="TPR" evidence="4">
    <location>
        <begin position="203"/>
        <end position="236"/>
    </location>
</feature>
<evidence type="ECO:0000256" key="1">
    <source>
        <dbReference type="ARBA" id="ARBA00004922"/>
    </source>
</evidence>
<evidence type="ECO:0000313" key="6">
    <source>
        <dbReference type="Proteomes" id="UP000626109"/>
    </source>
</evidence>
<proteinExistence type="predicted"/>
<dbReference type="EMBL" id="CAJNNW010006756">
    <property type="protein sequence ID" value="CAE8648597.1"/>
    <property type="molecule type" value="Genomic_DNA"/>
</dbReference>
<feature type="repeat" description="TPR" evidence="4">
    <location>
        <begin position="101"/>
        <end position="134"/>
    </location>
</feature>
<comment type="pathway">
    <text evidence="1">Protein modification; protein glycosylation.</text>
</comment>
<evidence type="ECO:0008006" key="7">
    <source>
        <dbReference type="Google" id="ProtNLM"/>
    </source>
</evidence>
<dbReference type="SMART" id="SM00028">
    <property type="entry name" value="TPR"/>
    <property type="match status" value="6"/>
</dbReference>
<feature type="repeat" description="TPR" evidence="4">
    <location>
        <begin position="169"/>
        <end position="202"/>
    </location>
</feature>
<reference evidence="5" key="1">
    <citation type="submission" date="2021-02" db="EMBL/GenBank/DDBJ databases">
        <authorList>
            <person name="Dougan E. K."/>
            <person name="Rhodes N."/>
            <person name="Thang M."/>
            <person name="Chan C."/>
        </authorList>
    </citation>
    <scope>NUCLEOTIDE SEQUENCE</scope>
</reference>
<evidence type="ECO:0000256" key="2">
    <source>
        <dbReference type="ARBA" id="ARBA00022676"/>
    </source>
</evidence>
<feature type="repeat" description="TPR" evidence="4">
    <location>
        <begin position="135"/>
        <end position="168"/>
    </location>
</feature>
<keyword evidence="2" id="KW-0328">Glycosyltransferase</keyword>